<keyword evidence="1" id="KW-0812">Transmembrane</keyword>
<gene>
    <name evidence="3" type="ORF">ENU66_01375</name>
</gene>
<reference evidence="3" key="1">
    <citation type="journal article" date="2020" name="mSystems">
        <title>Genome- and Community-Level Interaction Insights into Carbon Utilization and Element Cycling Functions of Hydrothermarchaeota in Hydrothermal Sediment.</title>
        <authorList>
            <person name="Zhou Z."/>
            <person name="Liu Y."/>
            <person name="Xu W."/>
            <person name="Pan J."/>
            <person name="Luo Z.H."/>
            <person name="Li M."/>
        </authorList>
    </citation>
    <scope>NUCLEOTIDE SEQUENCE [LARGE SCALE GENOMIC DNA]</scope>
    <source>
        <strain evidence="3">SpSt-69</strain>
    </source>
</reference>
<organism evidence="3">
    <name type="scientific">candidate division WOR-3 bacterium</name>
    <dbReference type="NCBI Taxonomy" id="2052148"/>
    <lineage>
        <taxon>Bacteria</taxon>
        <taxon>Bacteria division WOR-3</taxon>
    </lineage>
</organism>
<protein>
    <submittedName>
        <fullName evidence="3">HesA/MoeB/ThiF family protein</fullName>
    </submittedName>
</protein>
<evidence type="ECO:0000259" key="2">
    <source>
        <dbReference type="Pfam" id="PF00899"/>
    </source>
</evidence>
<dbReference type="Gene3D" id="3.40.50.720">
    <property type="entry name" value="NAD(P)-binding Rossmann-like Domain"/>
    <property type="match status" value="1"/>
</dbReference>
<sequence length="226" mass="24911">MEGIFARHLPLIGEEGLRRLLNSTVLVAGAGGLGTVVLQILVRSGIGKLYIVDHGIVDEPDLNRQILYSREHLGKSKVEVASEQLRKIRDLEIITLKETVDENFKIPEEVNIVVDCLDNFLGKFILNELSVKAKKPFVHAGISGFYGQITTIIPGETLNLKDMLRNVPLEKSRGLPVIATAPFILGTLEANEVIKFLTGKGALLKNKILVVDLLYNDFQTIEFGGL</sequence>
<dbReference type="GO" id="GO:0005737">
    <property type="term" value="C:cytoplasm"/>
    <property type="evidence" value="ECO:0007669"/>
    <property type="project" value="TreeGrafter"/>
</dbReference>
<feature type="domain" description="THIF-type NAD/FAD binding fold" evidence="2">
    <location>
        <begin position="7"/>
        <end position="222"/>
    </location>
</feature>
<dbReference type="GO" id="GO:0008641">
    <property type="term" value="F:ubiquitin-like modifier activating enzyme activity"/>
    <property type="evidence" value="ECO:0007669"/>
    <property type="project" value="InterPro"/>
</dbReference>
<proteinExistence type="predicted"/>
<dbReference type="GO" id="GO:0004792">
    <property type="term" value="F:thiosulfate-cyanide sulfurtransferase activity"/>
    <property type="evidence" value="ECO:0007669"/>
    <property type="project" value="TreeGrafter"/>
</dbReference>
<accession>A0A7V4E550</accession>
<dbReference type="InterPro" id="IPR045886">
    <property type="entry name" value="ThiF/MoeB/HesA"/>
</dbReference>
<dbReference type="AlphaFoldDB" id="A0A7V4E550"/>
<dbReference type="CDD" id="cd00757">
    <property type="entry name" value="ThiF_MoeB_HesA_family"/>
    <property type="match status" value="1"/>
</dbReference>
<dbReference type="InterPro" id="IPR035985">
    <property type="entry name" value="Ubiquitin-activating_enz"/>
</dbReference>
<comment type="caution">
    <text evidence="3">The sequence shown here is derived from an EMBL/GenBank/DDBJ whole genome shotgun (WGS) entry which is preliminary data.</text>
</comment>
<dbReference type="PANTHER" id="PTHR10953:SF102">
    <property type="entry name" value="ADENYLYLTRANSFERASE AND SULFURTRANSFERASE MOCS3"/>
    <property type="match status" value="1"/>
</dbReference>
<feature type="transmembrane region" description="Helical" evidence="1">
    <location>
        <begin position="20"/>
        <end position="42"/>
    </location>
</feature>
<keyword evidence="1" id="KW-1133">Transmembrane helix</keyword>
<dbReference type="InterPro" id="IPR000594">
    <property type="entry name" value="ThiF_NAD_FAD-bd"/>
</dbReference>
<keyword evidence="1" id="KW-0472">Membrane</keyword>
<evidence type="ECO:0000256" key="1">
    <source>
        <dbReference type="SAM" id="Phobius"/>
    </source>
</evidence>
<dbReference type="PANTHER" id="PTHR10953">
    <property type="entry name" value="UBIQUITIN-ACTIVATING ENZYME E1"/>
    <property type="match status" value="1"/>
</dbReference>
<name>A0A7V4E550_UNCW3</name>
<dbReference type="SUPFAM" id="SSF69572">
    <property type="entry name" value="Activating enzymes of the ubiquitin-like proteins"/>
    <property type="match status" value="1"/>
</dbReference>
<dbReference type="EMBL" id="DTDJ01000012">
    <property type="protein sequence ID" value="HGL16979.1"/>
    <property type="molecule type" value="Genomic_DNA"/>
</dbReference>
<dbReference type="GO" id="GO:0016779">
    <property type="term" value="F:nucleotidyltransferase activity"/>
    <property type="evidence" value="ECO:0007669"/>
    <property type="project" value="TreeGrafter"/>
</dbReference>
<evidence type="ECO:0000313" key="3">
    <source>
        <dbReference type="EMBL" id="HGL16979.1"/>
    </source>
</evidence>
<dbReference type="Pfam" id="PF00899">
    <property type="entry name" value="ThiF"/>
    <property type="match status" value="1"/>
</dbReference>